<dbReference type="EMBL" id="KN833785">
    <property type="protein sequence ID" value="KIK19386.1"/>
    <property type="molecule type" value="Genomic_DNA"/>
</dbReference>
<dbReference type="AlphaFoldDB" id="A0A0C9YRV1"/>
<keyword evidence="2" id="KW-1185">Reference proteome</keyword>
<evidence type="ECO:0000313" key="2">
    <source>
        <dbReference type="Proteomes" id="UP000054018"/>
    </source>
</evidence>
<dbReference type="HOGENOM" id="CLU_1678619_0_0_1"/>
<gene>
    <name evidence="1" type="ORF">PISMIDRAFT_24436</name>
</gene>
<reference evidence="2" key="2">
    <citation type="submission" date="2015-01" db="EMBL/GenBank/DDBJ databases">
        <title>Evolutionary Origins and Diversification of the Mycorrhizal Mutualists.</title>
        <authorList>
            <consortium name="DOE Joint Genome Institute"/>
            <consortium name="Mycorrhizal Genomics Consortium"/>
            <person name="Kohler A."/>
            <person name="Kuo A."/>
            <person name="Nagy L.G."/>
            <person name="Floudas D."/>
            <person name="Copeland A."/>
            <person name="Barry K.W."/>
            <person name="Cichocki N."/>
            <person name="Veneault-Fourrey C."/>
            <person name="LaButti K."/>
            <person name="Lindquist E.A."/>
            <person name="Lipzen A."/>
            <person name="Lundell T."/>
            <person name="Morin E."/>
            <person name="Murat C."/>
            <person name="Riley R."/>
            <person name="Ohm R."/>
            <person name="Sun H."/>
            <person name="Tunlid A."/>
            <person name="Henrissat B."/>
            <person name="Grigoriev I.V."/>
            <person name="Hibbett D.S."/>
            <person name="Martin F."/>
        </authorList>
    </citation>
    <scope>NUCLEOTIDE SEQUENCE [LARGE SCALE GENOMIC DNA]</scope>
    <source>
        <strain evidence="2">441</strain>
    </source>
</reference>
<accession>A0A0C9YRV1</accession>
<dbReference type="OrthoDB" id="3047342at2759"/>
<protein>
    <submittedName>
        <fullName evidence="1">Uncharacterized protein</fullName>
    </submittedName>
</protein>
<name>A0A0C9YRV1_9AGAM</name>
<proteinExistence type="predicted"/>
<organism evidence="1 2">
    <name type="scientific">Pisolithus microcarpus 441</name>
    <dbReference type="NCBI Taxonomy" id="765257"/>
    <lineage>
        <taxon>Eukaryota</taxon>
        <taxon>Fungi</taxon>
        <taxon>Dikarya</taxon>
        <taxon>Basidiomycota</taxon>
        <taxon>Agaricomycotina</taxon>
        <taxon>Agaricomycetes</taxon>
        <taxon>Agaricomycetidae</taxon>
        <taxon>Boletales</taxon>
        <taxon>Sclerodermatineae</taxon>
        <taxon>Pisolithaceae</taxon>
        <taxon>Pisolithus</taxon>
    </lineage>
</organism>
<sequence>MNVVRKSVLYSTFHGFIGNSLVSSVTFGWSVSNKHPVATTKPFIDMRQTNCAIVWLFRHMLPSLGNDGEYGLEGAYRAVPGQGNKGGLQGYVLKDNSKNTRFSINYFTSIRIGILIEKMREYLRRDYSKESCWGPIKIPDNLCDCVGRRDSPSPQLP</sequence>
<dbReference type="Proteomes" id="UP000054018">
    <property type="component" value="Unassembled WGS sequence"/>
</dbReference>
<evidence type="ECO:0000313" key="1">
    <source>
        <dbReference type="EMBL" id="KIK19386.1"/>
    </source>
</evidence>
<reference evidence="1 2" key="1">
    <citation type="submission" date="2014-04" db="EMBL/GenBank/DDBJ databases">
        <authorList>
            <consortium name="DOE Joint Genome Institute"/>
            <person name="Kuo A."/>
            <person name="Kohler A."/>
            <person name="Costa M.D."/>
            <person name="Nagy L.G."/>
            <person name="Floudas D."/>
            <person name="Copeland A."/>
            <person name="Barry K.W."/>
            <person name="Cichocki N."/>
            <person name="Veneault-Fourrey C."/>
            <person name="LaButti K."/>
            <person name="Lindquist E.A."/>
            <person name="Lipzen A."/>
            <person name="Lundell T."/>
            <person name="Morin E."/>
            <person name="Murat C."/>
            <person name="Sun H."/>
            <person name="Tunlid A."/>
            <person name="Henrissat B."/>
            <person name="Grigoriev I.V."/>
            <person name="Hibbett D.S."/>
            <person name="Martin F."/>
            <person name="Nordberg H.P."/>
            <person name="Cantor M.N."/>
            <person name="Hua S.X."/>
        </authorList>
    </citation>
    <scope>NUCLEOTIDE SEQUENCE [LARGE SCALE GENOMIC DNA]</scope>
    <source>
        <strain evidence="1 2">441</strain>
    </source>
</reference>